<dbReference type="GO" id="GO:0006281">
    <property type="term" value="P:DNA repair"/>
    <property type="evidence" value="ECO:0007669"/>
    <property type="project" value="UniProtKB-KW"/>
</dbReference>
<evidence type="ECO:0000313" key="10">
    <source>
        <dbReference type="EMBL" id="PZL74087.1"/>
    </source>
</evidence>
<keyword evidence="3" id="KW-0378">Hydrolase</keyword>
<comment type="caution">
    <text evidence="10">The sequence shown here is derived from an EMBL/GenBank/DDBJ whole genome shotgun (WGS) entry which is preliminary data.</text>
</comment>
<feature type="domain" description="PD-(D/E)XK endonuclease-like" evidence="9">
    <location>
        <begin position="3"/>
        <end position="235"/>
    </location>
</feature>
<dbReference type="Pfam" id="PF12705">
    <property type="entry name" value="PDDEXK_1"/>
    <property type="match status" value="1"/>
</dbReference>
<dbReference type="RefSeq" id="WP_111247769.1">
    <property type="nucleotide sequence ID" value="NZ_PIEU01000057.1"/>
</dbReference>
<dbReference type="GO" id="GO:0005524">
    <property type="term" value="F:ATP binding"/>
    <property type="evidence" value="ECO:0007669"/>
    <property type="project" value="UniProtKB-KW"/>
</dbReference>
<keyword evidence="4" id="KW-0347">Helicase</keyword>
<evidence type="ECO:0000256" key="8">
    <source>
        <dbReference type="SAM" id="MobiDB-lite"/>
    </source>
</evidence>
<keyword evidence="5" id="KW-0067">ATP-binding</keyword>
<reference evidence="10 11" key="1">
    <citation type="submission" date="2017-11" db="EMBL/GenBank/DDBJ databases">
        <title>Draft genome sequence of Enterococcus plantarum TRW2 strain isolated from lettuce.</title>
        <authorList>
            <person name="Kim E.B."/>
            <person name="Marco M.L."/>
            <person name="Williams T.R."/>
            <person name="You I.H."/>
        </authorList>
    </citation>
    <scope>NUCLEOTIDE SEQUENCE [LARGE SCALE GENOMIC DNA]</scope>
    <source>
        <strain evidence="10 11">TRW2</strain>
    </source>
</reference>
<evidence type="ECO:0000256" key="1">
    <source>
        <dbReference type="ARBA" id="ARBA00022741"/>
    </source>
</evidence>
<proteinExistence type="predicted"/>
<dbReference type="AlphaFoldDB" id="A0A2W3ZC18"/>
<feature type="region of interest" description="Disordered" evidence="8">
    <location>
        <begin position="505"/>
        <end position="616"/>
    </location>
</feature>
<gene>
    <name evidence="10" type="ORF">CI088_07770</name>
</gene>
<dbReference type="Gene3D" id="3.90.320.10">
    <property type="match status" value="1"/>
</dbReference>
<protein>
    <submittedName>
        <fullName evidence="10">NTP-binding protein</fullName>
    </submittedName>
</protein>
<evidence type="ECO:0000256" key="3">
    <source>
        <dbReference type="ARBA" id="ARBA00022801"/>
    </source>
</evidence>
<keyword evidence="11" id="KW-1185">Reference proteome</keyword>
<keyword evidence="7" id="KW-0234">DNA repair</keyword>
<organism evidence="10 11">
    <name type="scientific">Enterococcus plantarum</name>
    <dbReference type="NCBI Taxonomy" id="1077675"/>
    <lineage>
        <taxon>Bacteria</taxon>
        <taxon>Bacillati</taxon>
        <taxon>Bacillota</taxon>
        <taxon>Bacilli</taxon>
        <taxon>Lactobacillales</taxon>
        <taxon>Enterococcaceae</taxon>
        <taxon>Enterococcus</taxon>
    </lineage>
</organism>
<evidence type="ECO:0000256" key="4">
    <source>
        <dbReference type="ARBA" id="ARBA00022806"/>
    </source>
</evidence>
<feature type="compositionally biased region" description="Basic and acidic residues" evidence="8">
    <location>
        <begin position="574"/>
        <end position="586"/>
    </location>
</feature>
<keyword evidence="2" id="KW-0227">DNA damage</keyword>
<dbReference type="InterPro" id="IPR038726">
    <property type="entry name" value="PDDEXK_AddAB-type"/>
</dbReference>
<evidence type="ECO:0000256" key="5">
    <source>
        <dbReference type="ARBA" id="ARBA00022840"/>
    </source>
</evidence>
<feature type="compositionally biased region" description="Acidic residues" evidence="8">
    <location>
        <begin position="534"/>
        <end position="548"/>
    </location>
</feature>
<accession>A0A2W3ZC18</accession>
<evidence type="ECO:0000256" key="2">
    <source>
        <dbReference type="ARBA" id="ARBA00022763"/>
    </source>
</evidence>
<dbReference type="InterPro" id="IPR011604">
    <property type="entry name" value="PDDEXK-like_dom_sf"/>
</dbReference>
<dbReference type="EMBL" id="PIEU01000057">
    <property type="protein sequence ID" value="PZL74087.1"/>
    <property type="molecule type" value="Genomic_DNA"/>
</dbReference>
<name>A0A2W3ZC18_9ENTE</name>
<sequence>MQYSYSRVSLFEQCPYHFKLRYIDKEPEIPDYSANSPLILGGALHKGIETDSNTMIQDYYNSYPVITDEIVNEAIKIDRMLPKVKDFLKENFQGCELIHEYKIDKPSYVGYVDLIVKTPEGTCIVIDFKYSNNIKNYMDSEQLHIYKHYLEEDGFEVNRLAYLFVEKIGIRQGKTEDLFQFRKRLVKTLVSGKVTLVPIECDESKVNSFLNKINQIESATEYPRDQHGKCFSCAAINAKKSGRWTTLTPPSYLNYEQDKNGEILMKLPTTERRNVEKVTKRVFWLYGAPFSGKTTFANEFPNPLMLNTDGNIRFVDAPFISIADEVKSSGRITETIKAWDKLKDTVSELEKKDNDFQTIVIDLLEDTYQSARSYMYDKLGIEHESDNSFKAWDMVRNEFLNVVKRIVHLPYENIIFISHEDISKDVTKKTGDKITAISPNLQDKAALKVAGMVDIVGRVVADDDERKIIFKSKDYVFGGGRLPNLPVTEIDLKVEDLLDVYDSANKGLSKTTGSDEEVVEEKPKRSKRKKTEEATTDDVENEVTESEEKEPKRKRRAKKEVDTDPEDNETPPGEETKETVTDEEPPKRKRRERKSKDEEPEVEEKTTRRRRKRESK</sequence>
<keyword evidence="6" id="KW-0238">DNA-binding</keyword>
<evidence type="ECO:0000313" key="11">
    <source>
        <dbReference type="Proteomes" id="UP000249828"/>
    </source>
</evidence>
<keyword evidence="1" id="KW-0547">Nucleotide-binding</keyword>
<dbReference type="Proteomes" id="UP000249828">
    <property type="component" value="Unassembled WGS sequence"/>
</dbReference>
<dbReference type="Pfam" id="PF13479">
    <property type="entry name" value="AAA_24"/>
    <property type="match status" value="1"/>
</dbReference>
<evidence type="ECO:0000259" key="9">
    <source>
        <dbReference type="Pfam" id="PF12705"/>
    </source>
</evidence>
<dbReference type="GO" id="GO:0004386">
    <property type="term" value="F:helicase activity"/>
    <property type="evidence" value="ECO:0007669"/>
    <property type="project" value="UniProtKB-KW"/>
</dbReference>
<evidence type="ECO:0000256" key="6">
    <source>
        <dbReference type="ARBA" id="ARBA00023125"/>
    </source>
</evidence>
<dbReference type="GO" id="GO:0003677">
    <property type="term" value="F:DNA binding"/>
    <property type="evidence" value="ECO:0007669"/>
    <property type="project" value="UniProtKB-KW"/>
</dbReference>
<evidence type="ECO:0000256" key="7">
    <source>
        <dbReference type="ARBA" id="ARBA00023204"/>
    </source>
</evidence>
<dbReference type="GO" id="GO:0016787">
    <property type="term" value="F:hydrolase activity"/>
    <property type="evidence" value="ECO:0007669"/>
    <property type="project" value="UniProtKB-KW"/>
</dbReference>
<feature type="compositionally biased region" description="Basic residues" evidence="8">
    <location>
        <begin position="607"/>
        <end position="616"/>
    </location>
</feature>